<comment type="similarity">
    <text evidence="2">Belongs to the bacterial solute-binding protein 5 family.</text>
</comment>
<dbReference type="InterPro" id="IPR039424">
    <property type="entry name" value="SBP_5"/>
</dbReference>
<name>A0A6M1SGK7_9HYPH</name>
<feature type="signal peptide" evidence="3">
    <location>
        <begin position="1"/>
        <end position="34"/>
    </location>
</feature>
<dbReference type="RefSeq" id="WP_163897906.1">
    <property type="nucleotide sequence ID" value="NZ_CP048425.1"/>
</dbReference>
<comment type="caution">
    <text evidence="5">The sequence shown here is derived from an EMBL/GenBank/DDBJ whole genome shotgun (WGS) entry which is preliminary data.</text>
</comment>
<keyword evidence="6" id="KW-1185">Reference proteome</keyword>
<feature type="domain" description="Solute-binding protein family 5" evidence="4">
    <location>
        <begin position="89"/>
        <end position="441"/>
    </location>
</feature>
<comment type="subcellular location">
    <subcellularLocation>
        <location evidence="1">Periplasm</location>
    </subcellularLocation>
</comment>
<protein>
    <submittedName>
        <fullName evidence="5">ABC transporter substrate-binding protein</fullName>
    </submittedName>
</protein>
<dbReference type="GO" id="GO:1904680">
    <property type="term" value="F:peptide transmembrane transporter activity"/>
    <property type="evidence" value="ECO:0007669"/>
    <property type="project" value="TreeGrafter"/>
</dbReference>
<evidence type="ECO:0000313" key="5">
    <source>
        <dbReference type="EMBL" id="NGO65876.1"/>
    </source>
</evidence>
<evidence type="ECO:0000256" key="3">
    <source>
        <dbReference type="SAM" id="SignalP"/>
    </source>
</evidence>
<organism evidence="5 6">
    <name type="scientific">Rhizobium daejeonense</name>
    <dbReference type="NCBI Taxonomy" id="240521"/>
    <lineage>
        <taxon>Bacteria</taxon>
        <taxon>Pseudomonadati</taxon>
        <taxon>Pseudomonadota</taxon>
        <taxon>Alphaproteobacteria</taxon>
        <taxon>Hyphomicrobiales</taxon>
        <taxon>Rhizobiaceae</taxon>
        <taxon>Rhizobium/Agrobacterium group</taxon>
        <taxon>Rhizobium</taxon>
    </lineage>
</organism>
<dbReference type="SUPFAM" id="SSF53850">
    <property type="entry name" value="Periplasmic binding protein-like II"/>
    <property type="match status" value="1"/>
</dbReference>
<evidence type="ECO:0000259" key="4">
    <source>
        <dbReference type="Pfam" id="PF00496"/>
    </source>
</evidence>
<gene>
    <name evidence="5" type="ORF">G6N76_19560</name>
</gene>
<evidence type="ECO:0000313" key="6">
    <source>
        <dbReference type="Proteomes" id="UP000477849"/>
    </source>
</evidence>
<dbReference type="PANTHER" id="PTHR30290:SF83">
    <property type="entry name" value="ABC TRANSPORTER SUBSTRATE-BINDING PROTEIN"/>
    <property type="match status" value="1"/>
</dbReference>
<dbReference type="GO" id="GO:0015833">
    <property type="term" value="P:peptide transport"/>
    <property type="evidence" value="ECO:0007669"/>
    <property type="project" value="TreeGrafter"/>
</dbReference>
<dbReference type="Gene3D" id="3.90.76.10">
    <property type="entry name" value="Dipeptide-binding Protein, Domain 1"/>
    <property type="match status" value="1"/>
</dbReference>
<dbReference type="Gene3D" id="3.40.190.10">
    <property type="entry name" value="Periplasmic binding protein-like II"/>
    <property type="match status" value="1"/>
</dbReference>
<evidence type="ECO:0000256" key="1">
    <source>
        <dbReference type="ARBA" id="ARBA00004418"/>
    </source>
</evidence>
<dbReference type="Gene3D" id="3.10.105.10">
    <property type="entry name" value="Dipeptide-binding Protein, Domain 3"/>
    <property type="match status" value="1"/>
</dbReference>
<dbReference type="Pfam" id="PF00496">
    <property type="entry name" value="SBP_bac_5"/>
    <property type="match status" value="1"/>
</dbReference>
<keyword evidence="3" id="KW-0732">Signal</keyword>
<dbReference type="Proteomes" id="UP000477849">
    <property type="component" value="Unassembled WGS sequence"/>
</dbReference>
<dbReference type="CDD" id="cd00995">
    <property type="entry name" value="PBP2_NikA_DppA_OppA_like"/>
    <property type="match status" value="1"/>
</dbReference>
<reference evidence="5 6" key="1">
    <citation type="submission" date="2020-02" db="EMBL/GenBank/DDBJ databases">
        <title>Genome sequence of the type strain CCBAU10050 of Rhizobium daejeonense.</title>
        <authorList>
            <person name="Gao J."/>
            <person name="Sun J."/>
        </authorList>
    </citation>
    <scope>NUCLEOTIDE SEQUENCE [LARGE SCALE GENOMIC DNA]</scope>
    <source>
        <strain evidence="5 6">CCBAU10050</strain>
    </source>
</reference>
<dbReference type="AlphaFoldDB" id="A0A6M1SGK7"/>
<dbReference type="GO" id="GO:0043190">
    <property type="term" value="C:ATP-binding cassette (ABC) transporter complex"/>
    <property type="evidence" value="ECO:0007669"/>
    <property type="project" value="InterPro"/>
</dbReference>
<evidence type="ECO:0000256" key="2">
    <source>
        <dbReference type="ARBA" id="ARBA00005695"/>
    </source>
</evidence>
<dbReference type="GO" id="GO:0030288">
    <property type="term" value="C:outer membrane-bounded periplasmic space"/>
    <property type="evidence" value="ECO:0007669"/>
    <property type="project" value="UniProtKB-ARBA"/>
</dbReference>
<dbReference type="InterPro" id="IPR000914">
    <property type="entry name" value="SBP_5_dom"/>
</dbReference>
<dbReference type="EMBL" id="JAAKZH010000007">
    <property type="protein sequence ID" value="NGO65876.1"/>
    <property type="molecule type" value="Genomic_DNA"/>
</dbReference>
<dbReference type="InterPro" id="IPR030678">
    <property type="entry name" value="Peptide/Ni-bd"/>
</dbReference>
<sequence>MTLLKTSAGCLRSARLLLAATAISVLTQFSPVMAEAPIPGGTLHLPAPYSSALKSLDPHITYESQDMAVSKAFHRALYTWDSAENRPALDLATSVETSADGKTFTYKLRDNAYFHNGRKMTADDLIWSYTRIMDPAKGYPGSPMISEIVGAEDYAAGKATSISGLKKIDDFTLEITFKNYLEPGTLLFEAVTAILPKEEADKPEFLSHPVGLGPFRFVEHVEGSRVVGEKFDKYYKPGQPYADRVEFTITDEYSALDVAFRAGELDATVLSGSAYAAYKADPELSKGLIEVPELFTRHMGMNVQKAPFNDVRVRQAINYAVDRDIIIRKLLKDKAFKATGWLPMTSVAFDKDRQPYAYDPEKAKQLLKEAGYGDGFEFEAMVTDGESSLGVLQAMMPFLSAVGINAKPKVVESGVLLDAINAGEAMAWFRSNGTGPDPVGALRCFDSRVSRSACNRSGYADPKFDAIIDAASSDPDPKRRIELAKEADGYIFEQAPVWFHNYNKAVVATQPWVHGVDSNVTEAAILEVDQIWLDENAPGRK</sequence>
<feature type="chain" id="PRO_5026880165" evidence="3">
    <location>
        <begin position="35"/>
        <end position="541"/>
    </location>
</feature>
<proteinExistence type="inferred from homology"/>
<dbReference type="PIRSF" id="PIRSF002741">
    <property type="entry name" value="MppA"/>
    <property type="match status" value="1"/>
</dbReference>
<accession>A0A6M1SGK7</accession>
<dbReference type="PANTHER" id="PTHR30290">
    <property type="entry name" value="PERIPLASMIC BINDING COMPONENT OF ABC TRANSPORTER"/>
    <property type="match status" value="1"/>
</dbReference>